<dbReference type="Gene3D" id="3.90.600.10">
    <property type="entry name" value="Phosphoribosylglycinamide synthetase, C-terminal domain"/>
    <property type="match status" value="1"/>
</dbReference>
<evidence type="ECO:0000259" key="8">
    <source>
        <dbReference type="SMART" id="SM01210"/>
    </source>
</evidence>
<keyword evidence="1 9" id="KW-0436">Ligase</keyword>
<evidence type="ECO:0000256" key="6">
    <source>
        <dbReference type="ARBA" id="ARBA00042242"/>
    </source>
</evidence>
<evidence type="ECO:0000256" key="4">
    <source>
        <dbReference type="ARBA" id="ARBA00022840"/>
    </source>
</evidence>
<dbReference type="InterPro" id="IPR011054">
    <property type="entry name" value="Rudment_hybrid_motif"/>
</dbReference>
<comment type="caution">
    <text evidence="9">The sequence shown here is derived from an EMBL/GenBank/DDBJ whole genome shotgun (WGS) entry which is preliminary data.</text>
</comment>
<protein>
    <recommendedName>
        <fullName evidence="6">Glycinamide ribonucleotide synthetase</fullName>
    </recommendedName>
    <alternativeName>
        <fullName evidence="7">Phosphoribosylglycinamide synthetase</fullName>
    </alternativeName>
</protein>
<dbReference type="GO" id="GO:0005524">
    <property type="term" value="F:ATP binding"/>
    <property type="evidence" value="ECO:0007669"/>
    <property type="project" value="UniProtKB-KW"/>
</dbReference>
<reference evidence="9" key="1">
    <citation type="submission" date="2019-11" db="EMBL/GenBank/DDBJ databases">
        <title>Characterization of Clostridium perfringens isolates from swine manure treated agricultural soils.</title>
        <authorList>
            <person name="Wushke S.T."/>
        </authorList>
    </citation>
    <scope>NUCLEOTIDE SEQUENCE</scope>
    <source>
        <strain evidence="9">X62</strain>
    </source>
</reference>
<evidence type="ECO:0000256" key="1">
    <source>
        <dbReference type="ARBA" id="ARBA00022598"/>
    </source>
</evidence>
<evidence type="ECO:0000256" key="2">
    <source>
        <dbReference type="ARBA" id="ARBA00022741"/>
    </source>
</evidence>
<evidence type="ECO:0000256" key="7">
    <source>
        <dbReference type="ARBA" id="ARBA00042864"/>
    </source>
</evidence>
<dbReference type="InterPro" id="IPR037123">
    <property type="entry name" value="PRibGlycinamide_synth_C_sf"/>
</dbReference>
<feature type="domain" description="Phosphoribosylglycinamide synthetase C-domain" evidence="8">
    <location>
        <begin position="16"/>
        <end position="109"/>
    </location>
</feature>
<dbReference type="InterPro" id="IPR020560">
    <property type="entry name" value="PRibGlycinamide_synth_C-dom"/>
</dbReference>
<accession>A0AAW9KIH1</accession>
<name>A0AAW9KIH1_CLOPF</name>
<keyword evidence="2" id="KW-0547">Nucleotide-binding</keyword>
<dbReference type="EMBL" id="WNUR01000745">
    <property type="protein sequence ID" value="MDZ7543038.1"/>
    <property type="molecule type" value="Genomic_DNA"/>
</dbReference>
<comment type="similarity">
    <text evidence="5">Belongs to the GARS family.</text>
</comment>
<keyword evidence="4" id="KW-0067">ATP-binding</keyword>
<dbReference type="SUPFAM" id="SSF51246">
    <property type="entry name" value="Rudiment single hybrid motif"/>
    <property type="match status" value="1"/>
</dbReference>
<feature type="non-terminal residue" evidence="9">
    <location>
        <position position="1"/>
    </location>
</feature>
<dbReference type="InterPro" id="IPR000115">
    <property type="entry name" value="PRibGlycinamide_synth"/>
</dbReference>
<dbReference type="GO" id="GO:0006164">
    <property type="term" value="P:purine nucleotide biosynthetic process"/>
    <property type="evidence" value="ECO:0007669"/>
    <property type="project" value="UniProtKB-KW"/>
</dbReference>
<dbReference type="GO" id="GO:0009113">
    <property type="term" value="P:purine nucleobase biosynthetic process"/>
    <property type="evidence" value="ECO:0007669"/>
    <property type="project" value="InterPro"/>
</dbReference>
<dbReference type="Pfam" id="PF02843">
    <property type="entry name" value="GARS_C"/>
    <property type="match status" value="1"/>
</dbReference>
<dbReference type="PANTHER" id="PTHR43472">
    <property type="entry name" value="PHOSPHORIBOSYLAMINE--GLYCINE LIGASE"/>
    <property type="match status" value="1"/>
</dbReference>
<proteinExistence type="inferred from homology"/>
<sequence length="114" mass="12028">IPLKLDEIELEWDDAAAVCVIVVSAGYPGRYRKGEVITRLAEAGREALVFHAGTALAPDSSVVTSGGRVLGVVGRGKDVRAAQQAAYAAVSRIHFAGMYARKDIADKALAASRF</sequence>
<evidence type="ECO:0000313" key="10">
    <source>
        <dbReference type="Proteomes" id="UP001288944"/>
    </source>
</evidence>
<evidence type="ECO:0000256" key="5">
    <source>
        <dbReference type="ARBA" id="ARBA00038345"/>
    </source>
</evidence>
<dbReference type="FunFam" id="3.90.600.10:FF:000001">
    <property type="entry name" value="Trifunctional purine biosynthetic protein adenosine-3"/>
    <property type="match status" value="1"/>
</dbReference>
<gene>
    <name evidence="9" type="ORF">GNF83_18020</name>
</gene>
<dbReference type="Proteomes" id="UP001288944">
    <property type="component" value="Unassembled WGS sequence"/>
</dbReference>
<evidence type="ECO:0000256" key="3">
    <source>
        <dbReference type="ARBA" id="ARBA00022755"/>
    </source>
</evidence>
<evidence type="ECO:0000313" key="9">
    <source>
        <dbReference type="EMBL" id="MDZ7543038.1"/>
    </source>
</evidence>
<dbReference type="PANTHER" id="PTHR43472:SF1">
    <property type="entry name" value="PHOSPHORIBOSYLAMINE--GLYCINE LIGASE, CHLOROPLASTIC"/>
    <property type="match status" value="1"/>
</dbReference>
<organism evidence="9 10">
    <name type="scientific">Clostridium perfringens</name>
    <dbReference type="NCBI Taxonomy" id="1502"/>
    <lineage>
        <taxon>Bacteria</taxon>
        <taxon>Bacillati</taxon>
        <taxon>Bacillota</taxon>
        <taxon>Clostridia</taxon>
        <taxon>Eubacteriales</taxon>
        <taxon>Clostridiaceae</taxon>
        <taxon>Clostridium</taxon>
    </lineage>
</organism>
<keyword evidence="3" id="KW-0658">Purine biosynthesis</keyword>
<dbReference type="AlphaFoldDB" id="A0AAW9KIH1"/>
<dbReference type="GO" id="GO:0004637">
    <property type="term" value="F:phosphoribosylamine-glycine ligase activity"/>
    <property type="evidence" value="ECO:0007669"/>
    <property type="project" value="InterPro"/>
</dbReference>
<dbReference type="SMART" id="SM01210">
    <property type="entry name" value="GARS_C"/>
    <property type="match status" value="1"/>
</dbReference>